<keyword evidence="9" id="KW-1185">Reference proteome</keyword>
<evidence type="ECO:0000256" key="2">
    <source>
        <dbReference type="ARBA" id="ARBA00004496"/>
    </source>
</evidence>
<keyword evidence="3" id="KW-0813">Transport</keyword>
<evidence type="ECO:0000256" key="3">
    <source>
        <dbReference type="ARBA" id="ARBA00022448"/>
    </source>
</evidence>
<dbReference type="InterPro" id="IPR001494">
    <property type="entry name" value="Importin-beta_N"/>
</dbReference>
<comment type="subcellular location">
    <subcellularLocation>
        <location evidence="2">Cytoplasm</location>
    </subcellularLocation>
    <subcellularLocation>
        <location evidence="1">Nucleus</location>
    </subcellularLocation>
</comment>
<organism evidence="8 9">
    <name type="scientific">Agrocybe chaxingu</name>
    <dbReference type="NCBI Taxonomy" id="84603"/>
    <lineage>
        <taxon>Eukaryota</taxon>
        <taxon>Fungi</taxon>
        <taxon>Dikarya</taxon>
        <taxon>Basidiomycota</taxon>
        <taxon>Agaricomycotina</taxon>
        <taxon>Agaricomycetes</taxon>
        <taxon>Agaricomycetidae</taxon>
        <taxon>Agaricales</taxon>
        <taxon>Agaricineae</taxon>
        <taxon>Strophariaceae</taxon>
        <taxon>Agrocybe</taxon>
    </lineage>
</organism>
<dbReference type="Pfam" id="PF03810">
    <property type="entry name" value="IBN_N"/>
    <property type="match status" value="1"/>
</dbReference>
<dbReference type="Pfam" id="PF08506">
    <property type="entry name" value="Cse1"/>
    <property type="match status" value="1"/>
</dbReference>
<dbReference type="GO" id="GO:0006606">
    <property type="term" value="P:protein import into nucleus"/>
    <property type="evidence" value="ECO:0007669"/>
    <property type="project" value="TreeGrafter"/>
</dbReference>
<evidence type="ECO:0000256" key="4">
    <source>
        <dbReference type="ARBA" id="ARBA00022490"/>
    </source>
</evidence>
<evidence type="ECO:0000259" key="7">
    <source>
        <dbReference type="PROSITE" id="PS50166"/>
    </source>
</evidence>
<dbReference type="Gene3D" id="1.25.10.10">
    <property type="entry name" value="Leucine-rich Repeat Variant"/>
    <property type="match status" value="1"/>
</dbReference>
<protein>
    <recommendedName>
        <fullName evidence="7">Importin N-terminal domain-containing protein</fullName>
    </recommendedName>
</protein>
<evidence type="ECO:0000313" key="9">
    <source>
        <dbReference type="Proteomes" id="UP001148786"/>
    </source>
</evidence>
<gene>
    <name evidence="8" type="ORF">NLJ89_g7943</name>
</gene>
<evidence type="ECO:0000256" key="1">
    <source>
        <dbReference type="ARBA" id="ARBA00004123"/>
    </source>
</evidence>
<feature type="domain" description="Importin N-terminal" evidence="7">
    <location>
        <begin position="69"/>
        <end position="141"/>
    </location>
</feature>
<keyword evidence="6" id="KW-0539">Nucleus</keyword>
<dbReference type="Proteomes" id="UP001148786">
    <property type="component" value="Unassembled WGS sequence"/>
</dbReference>
<evidence type="ECO:0000313" key="8">
    <source>
        <dbReference type="EMBL" id="KAJ3504418.1"/>
    </source>
</evidence>
<dbReference type="SUPFAM" id="SSF48371">
    <property type="entry name" value="ARM repeat"/>
    <property type="match status" value="1"/>
</dbReference>
<keyword evidence="4" id="KW-0963">Cytoplasm</keyword>
<dbReference type="SMART" id="SM00913">
    <property type="entry name" value="IBN_N"/>
    <property type="match status" value="1"/>
</dbReference>
<dbReference type="GO" id="GO:0005049">
    <property type="term" value="F:nuclear export signal receptor activity"/>
    <property type="evidence" value="ECO:0007669"/>
    <property type="project" value="TreeGrafter"/>
</dbReference>
<evidence type="ECO:0000256" key="5">
    <source>
        <dbReference type="ARBA" id="ARBA00022927"/>
    </source>
</evidence>
<dbReference type="PANTHER" id="PTHR10997">
    <property type="entry name" value="IMPORTIN-7, 8, 11"/>
    <property type="match status" value="1"/>
</dbReference>
<keyword evidence="5" id="KW-0653">Protein transport</keyword>
<sequence length="340" mass="38190">MKRSKLKTELGVVGYKGHMTRLIATRLQDFDGHPWLSPQPSVPITRGSHHGRALFAAPRVAQPRHPQTRQNKISTAFSTQPGFLTHLLSLVLEQSQDRAVRLSGSVYLKNLAKLRWEEDVQPLNEQDKATLRSQLVPAMLALSFPADKAIRAQVAESVSLIAELDFPTKWENLIDQLVSSLSATDYNVNIGVLQTAHSIYQQWRAHVRSDQLFTEINLVLSKFMEPFMQLFRQTAALLLTKPSPNPTLTSPKEKYVALAQAMVLLVDIYYDFTCQDLPPAIEDSHEEFFAPGTGWFQAFLLWDPADLRGDPDDTTPSLTSQIKTGILEIAEARFSCLLLL</sequence>
<dbReference type="GO" id="GO:0005635">
    <property type="term" value="C:nuclear envelope"/>
    <property type="evidence" value="ECO:0007669"/>
    <property type="project" value="TreeGrafter"/>
</dbReference>
<dbReference type="PROSITE" id="PS50166">
    <property type="entry name" value="IMPORTIN_B_NT"/>
    <property type="match status" value="1"/>
</dbReference>
<dbReference type="GO" id="GO:0031267">
    <property type="term" value="F:small GTPase binding"/>
    <property type="evidence" value="ECO:0007669"/>
    <property type="project" value="InterPro"/>
</dbReference>
<dbReference type="GO" id="GO:0005829">
    <property type="term" value="C:cytosol"/>
    <property type="evidence" value="ECO:0007669"/>
    <property type="project" value="TreeGrafter"/>
</dbReference>
<dbReference type="AlphaFoldDB" id="A0A9W8MSL8"/>
<dbReference type="OrthoDB" id="3268246at2759"/>
<proteinExistence type="predicted"/>
<dbReference type="InterPro" id="IPR013713">
    <property type="entry name" value="XPO2_central"/>
</dbReference>
<evidence type="ECO:0000256" key="6">
    <source>
        <dbReference type="ARBA" id="ARBA00023242"/>
    </source>
</evidence>
<dbReference type="EMBL" id="JANKHO010001013">
    <property type="protein sequence ID" value="KAJ3504418.1"/>
    <property type="molecule type" value="Genomic_DNA"/>
</dbReference>
<name>A0A9W8MSL8_9AGAR</name>
<dbReference type="InterPro" id="IPR011989">
    <property type="entry name" value="ARM-like"/>
</dbReference>
<dbReference type="InterPro" id="IPR016024">
    <property type="entry name" value="ARM-type_fold"/>
</dbReference>
<reference evidence="8" key="1">
    <citation type="submission" date="2022-07" db="EMBL/GenBank/DDBJ databases">
        <title>Genome Sequence of Agrocybe chaxingu.</title>
        <authorList>
            <person name="Buettner E."/>
        </authorList>
    </citation>
    <scope>NUCLEOTIDE SEQUENCE</scope>
    <source>
        <strain evidence="8">MP-N11</strain>
    </source>
</reference>
<dbReference type="GO" id="GO:0006611">
    <property type="term" value="P:protein export from nucleus"/>
    <property type="evidence" value="ECO:0007669"/>
    <property type="project" value="TreeGrafter"/>
</dbReference>
<comment type="caution">
    <text evidence="8">The sequence shown here is derived from an EMBL/GenBank/DDBJ whole genome shotgun (WGS) entry which is preliminary data.</text>
</comment>
<dbReference type="PANTHER" id="PTHR10997:SF8">
    <property type="entry name" value="EXPORTIN-2"/>
    <property type="match status" value="1"/>
</dbReference>
<accession>A0A9W8MSL8</accession>